<feature type="transmembrane region" description="Helical" evidence="9">
    <location>
        <begin position="317"/>
        <end position="339"/>
    </location>
</feature>
<keyword evidence="8 9" id="KW-0472">Membrane</keyword>
<sequence>MQCAAGPAQLGRAAFNTPAFRQTPGRPASAAVLGLGSRSLHSVSGTSRPLSQLPGLTQWSGLRRQVLPRDAAQPGGSAGSNSEQDKQRQAANNSSSSSSQGSHDNPALEFPLLLASSLSHVNRQYIKMRRRRKWWNKLGGYPKVPSENMDHLPEPAVELWQKVLPLGMIFFCASFNLTILQSLKDSIMVTAGGAEVLPFLASCCVLPASVAFFVLYGKLVAHLPEKAVFYAAVTPLLGYYALFAAAIYPIAGSLHPLELMAKIAPSVPVGLHGLLKVVGNWTYSLFFCMAELWGAVVISVLFWSLANEVCTVDEAKAVYPFMAIGANIALVAAGCYIRLVNHTLSTTVAGDTQLLSLRVLIGTVMAMTGAMFAAKAFIDAKVLQPALKSADGAAAAAGGGAAKPAGKKKKSKGSFGEGIAVLKKSPKIRNLALLVMSYGVGHRLFEFAWKGQLRLLYPTVQGYQSVLADVATYTGMLTLASMVVSRLVFQHAGWGVAASVTPAVMGVAGTMFFAGTLLAGLPSLSPEMAATIAGIGATAGVVTQVFARASKYSLFDPAKEMVYIEMDADEKKQGKAAVDLVGSQIGKSGASWITQAFLIVIRTFSCVGVTDLSGCVFYASLCLQIGKSGASWITQAFLLGCGSIAAAMPFTGVVFAGVIITWIKATLGLHSQMQEVEKARLAQQQQQQAAAAAALGAGGAAAAAVGVAVGAAGVPAAAAAGGEFTEPDEESDSSNSSSRVGSPSDQAAAESSEDASGHGAAYSSHAVAAASSHVNGSSSSSSHGVHASSSSGSLESYVAAAVNGQLQQSGKAGSASSVNGGSGAQFNVNGHGVNGLDDGQQLNGAAKELSKVKLQ</sequence>
<evidence type="ECO:0000256" key="6">
    <source>
        <dbReference type="ARBA" id="ARBA00022840"/>
    </source>
</evidence>
<feature type="region of interest" description="Disordered" evidence="10">
    <location>
        <begin position="721"/>
        <end position="764"/>
    </location>
</feature>
<feature type="region of interest" description="Disordered" evidence="10">
    <location>
        <begin position="70"/>
        <end position="105"/>
    </location>
</feature>
<feature type="transmembrane region" description="Helical" evidence="9">
    <location>
        <begin position="470"/>
        <end position="489"/>
    </location>
</feature>
<feature type="transmembrane region" description="Helical" evidence="9">
    <location>
        <begin position="281"/>
        <end position="305"/>
    </location>
</feature>
<dbReference type="GO" id="GO:0005471">
    <property type="term" value="F:ATP:ADP antiporter activity"/>
    <property type="evidence" value="ECO:0007669"/>
    <property type="project" value="InterPro"/>
</dbReference>
<dbReference type="Proteomes" id="UP000256970">
    <property type="component" value="Unassembled WGS sequence"/>
</dbReference>
<keyword evidence="3 9" id="KW-0813">Transport</keyword>
<reference evidence="11 12" key="1">
    <citation type="submission" date="2016-10" db="EMBL/GenBank/DDBJ databases">
        <authorList>
            <person name="Cai Z."/>
        </authorList>
    </citation>
    <scope>NUCLEOTIDE SEQUENCE [LARGE SCALE GENOMIC DNA]</scope>
</reference>
<evidence type="ECO:0000313" key="12">
    <source>
        <dbReference type="Proteomes" id="UP000256970"/>
    </source>
</evidence>
<evidence type="ECO:0000256" key="8">
    <source>
        <dbReference type="ARBA" id="ARBA00023136"/>
    </source>
</evidence>
<dbReference type="PANTHER" id="PTHR31187">
    <property type="match status" value="1"/>
</dbReference>
<dbReference type="Pfam" id="PF03219">
    <property type="entry name" value="TLC"/>
    <property type="match status" value="2"/>
</dbReference>
<evidence type="ECO:0000256" key="4">
    <source>
        <dbReference type="ARBA" id="ARBA00022692"/>
    </source>
</evidence>
<evidence type="ECO:0000256" key="2">
    <source>
        <dbReference type="ARBA" id="ARBA00007127"/>
    </source>
</evidence>
<feature type="transmembrane region" description="Helical" evidence="9">
    <location>
        <begin position="359"/>
        <end position="378"/>
    </location>
</feature>
<dbReference type="PANTHER" id="PTHR31187:SF1">
    <property type="entry name" value="ADP,ATP CARRIER PROTEIN 1"/>
    <property type="match status" value="1"/>
</dbReference>
<keyword evidence="4 9" id="KW-0812">Transmembrane</keyword>
<feature type="transmembrane region" description="Helical" evidence="9">
    <location>
        <begin position="228"/>
        <end position="251"/>
    </location>
</feature>
<dbReference type="AlphaFoldDB" id="A0A383VFL7"/>
<dbReference type="GO" id="GO:0031969">
    <property type="term" value="C:chloroplast membrane"/>
    <property type="evidence" value="ECO:0007669"/>
    <property type="project" value="UniProtKB-SubCell"/>
</dbReference>
<gene>
    <name evidence="11" type="ORF">BQ4739_LOCUS4270</name>
</gene>
<feature type="transmembrane region" description="Helical" evidence="9">
    <location>
        <begin position="496"/>
        <end position="522"/>
    </location>
</feature>
<keyword evidence="9" id="KW-0934">Plastid</keyword>
<dbReference type="GO" id="GO:0005524">
    <property type="term" value="F:ATP binding"/>
    <property type="evidence" value="ECO:0007669"/>
    <property type="project" value="UniProtKB-KW"/>
</dbReference>
<organism evidence="11 12">
    <name type="scientific">Tetradesmus obliquus</name>
    <name type="common">Green alga</name>
    <name type="synonym">Acutodesmus obliquus</name>
    <dbReference type="NCBI Taxonomy" id="3088"/>
    <lineage>
        <taxon>Eukaryota</taxon>
        <taxon>Viridiplantae</taxon>
        <taxon>Chlorophyta</taxon>
        <taxon>core chlorophytes</taxon>
        <taxon>Chlorophyceae</taxon>
        <taxon>CS clade</taxon>
        <taxon>Sphaeropleales</taxon>
        <taxon>Scenedesmaceae</taxon>
        <taxon>Tetradesmus</taxon>
    </lineage>
</organism>
<proteinExistence type="inferred from homology"/>
<evidence type="ECO:0000256" key="1">
    <source>
        <dbReference type="ARBA" id="ARBA00004141"/>
    </source>
</evidence>
<feature type="transmembrane region" description="Helical" evidence="9">
    <location>
        <begin position="528"/>
        <end position="547"/>
    </location>
</feature>
<comment type="subcellular location">
    <subcellularLocation>
        <location evidence="1">Membrane</location>
        <topology evidence="1">Multi-pass membrane protein</topology>
    </subcellularLocation>
    <subcellularLocation>
        <location evidence="9">Plastid</location>
        <location evidence="9">Chloroplast membrane</location>
        <topology evidence="9">Multi-pass membrane protein</topology>
    </subcellularLocation>
</comment>
<evidence type="ECO:0000256" key="5">
    <source>
        <dbReference type="ARBA" id="ARBA00022741"/>
    </source>
</evidence>
<feature type="compositionally biased region" description="Low complexity" evidence="10">
    <location>
        <begin position="733"/>
        <end position="750"/>
    </location>
</feature>
<keyword evidence="6 9" id="KW-0067">ATP-binding</keyword>
<keyword evidence="7 9" id="KW-1133">Transmembrane helix</keyword>
<feature type="transmembrane region" description="Helical" evidence="9">
    <location>
        <begin position="163"/>
        <end position="184"/>
    </location>
</feature>
<accession>A0A383VFL7</accession>
<dbReference type="EMBL" id="FNXT01000339">
    <property type="protein sequence ID" value="SZX63720.1"/>
    <property type="molecule type" value="Genomic_DNA"/>
</dbReference>
<evidence type="ECO:0000313" key="11">
    <source>
        <dbReference type="EMBL" id="SZX63720.1"/>
    </source>
</evidence>
<feature type="transmembrane region" description="Helical" evidence="9">
    <location>
        <begin position="196"/>
        <end position="216"/>
    </location>
</feature>
<keyword evidence="12" id="KW-1185">Reference proteome</keyword>
<keyword evidence="9" id="KW-0150">Chloroplast</keyword>
<feature type="region of interest" description="Disordered" evidence="10">
    <location>
        <begin position="806"/>
        <end position="855"/>
    </location>
</feature>
<feature type="transmembrane region" description="Helical" evidence="9">
    <location>
        <begin position="431"/>
        <end position="450"/>
    </location>
</feature>
<evidence type="ECO:0000256" key="10">
    <source>
        <dbReference type="SAM" id="MobiDB-lite"/>
    </source>
</evidence>
<comment type="similarity">
    <text evidence="2 9">Belongs to the ADP/ATP translocase tlc family.</text>
</comment>
<name>A0A383VFL7_TETOB</name>
<evidence type="ECO:0000256" key="9">
    <source>
        <dbReference type="RuleBase" id="RU363121"/>
    </source>
</evidence>
<keyword evidence="5 9" id="KW-0547">Nucleotide-binding</keyword>
<feature type="transmembrane region" description="Helical" evidence="9">
    <location>
        <begin position="596"/>
        <end position="620"/>
    </location>
</feature>
<feature type="transmembrane region" description="Helical" evidence="9">
    <location>
        <begin position="632"/>
        <end position="663"/>
    </location>
</feature>
<dbReference type="STRING" id="3088.A0A383VFL7"/>
<feature type="compositionally biased region" description="Low complexity" evidence="10">
    <location>
        <begin position="809"/>
        <end position="819"/>
    </location>
</feature>
<evidence type="ECO:0000256" key="3">
    <source>
        <dbReference type="ARBA" id="ARBA00022448"/>
    </source>
</evidence>
<dbReference type="InterPro" id="IPR004667">
    <property type="entry name" value="ADP_ATP_car_bac_type"/>
</dbReference>
<evidence type="ECO:0000256" key="7">
    <source>
        <dbReference type="ARBA" id="ARBA00022989"/>
    </source>
</evidence>
<protein>
    <recommendedName>
        <fullName evidence="9">ADP,ATP carrier protein</fullName>
    </recommendedName>
</protein>